<proteinExistence type="predicted"/>
<organism evidence="1 2">
    <name type="scientific">Loigolactobacillus coryniformis subsp. coryniformis CECT 5711</name>
    <dbReference type="NCBI Taxonomy" id="1185325"/>
    <lineage>
        <taxon>Bacteria</taxon>
        <taxon>Bacillati</taxon>
        <taxon>Bacillota</taxon>
        <taxon>Bacilli</taxon>
        <taxon>Lactobacillales</taxon>
        <taxon>Lactobacillaceae</taxon>
        <taxon>Loigolactobacillus</taxon>
    </lineage>
</organism>
<dbReference type="PATRIC" id="fig|1185325.3.peg.2395"/>
<dbReference type="PANTHER" id="PTHR11122">
    <property type="entry name" value="APOSPORY-ASSOCIATED PROTEIN C-RELATED"/>
    <property type="match status" value="1"/>
</dbReference>
<dbReference type="AlphaFoldDB" id="J3EPM2"/>
<name>J3EPM2_9LACO</name>
<reference evidence="1 2" key="1">
    <citation type="submission" date="2012-05" db="EMBL/GenBank/DDBJ databases">
        <title>Complete Genome Sequence of Lactobacillus coryniformis CECT5711.</title>
        <authorList>
            <person name="Rodriguez J.M."/>
        </authorList>
    </citation>
    <scope>NUCLEOTIDE SEQUENCE [LARGE SCALE GENOMIC DNA]</scope>
    <source>
        <strain evidence="2">CECT5711</strain>
    </source>
</reference>
<dbReference type="InterPro" id="IPR008183">
    <property type="entry name" value="Aldose_1/G6P_1-epimerase"/>
</dbReference>
<gene>
    <name evidence="1" type="ORF">A11Y_31482</name>
</gene>
<dbReference type="Gene3D" id="2.70.98.10">
    <property type="match status" value="1"/>
</dbReference>
<dbReference type="STRING" id="1185325.A11Y_31482"/>
<dbReference type="Proteomes" id="UP000007271">
    <property type="component" value="Unassembled WGS sequence"/>
</dbReference>
<dbReference type="InterPro" id="IPR037481">
    <property type="entry name" value="LacX"/>
</dbReference>
<accession>J3EPM2</accession>
<protein>
    <submittedName>
        <fullName evidence="1">Aldose 1-epimerase</fullName>
    </submittedName>
</protein>
<dbReference type="InterPro" id="IPR011013">
    <property type="entry name" value="Gal_mutarotase_sf_dom"/>
</dbReference>
<dbReference type="GO" id="GO:0005975">
    <property type="term" value="P:carbohydrate metabolic process"/>
    <property type="evidence" value="ECO:0007669"/>
    <property type="project" value="InterPro"/>
</dbReference>
<dbReference type="RefSeq" id="WP_003680119.1">
    <property type="nucleotide sequence ID" value="NZ_AKFP01000086.1"/>
</dbReference>
<dbReference type="EMBL" id="AKFP01000086">
    <property type="protein sequence ID" value="EJN55095.1"/>
    <property type="molecule type" value="Genomic_DNA"/>
</dbReference>
<dbReference type="CDD" id="cd09024">
    <property type="entry name" value="Aldose_epim_lacX"/>
    <property type="match status" value="1"/>
</dbReference>
<sequence length="293" mass="33422">MLKLENDNFVVTISTLGAELQSVYNKVHSFEYLWDDKERGFWGRHAPILFPFIGRSNQDSYLLHEQTYQMTQHGFIRDQEFTLVENDHTHAVLRSVASAETMVCYPFDFEFTIHYELTTQGLNTTFVVTNRSTEKMPFALGSHPGFNLENDLSDYELQVTAPEGNDLQLQQFGIQPAPYRDGSVQRLAVAVGNRIPLSHQLLDDGLIIIANNNLQSIKLHSNKSLRNVTLSLTDFPYVALWSPEKKNAPFICIEPFAGLPDKYGQPVNLLKKLGNNILAPHESQQFEYRLTLM</sequence>
<dbReference type="Pfam" id="PF01263">
    <property type="entry name" value="Aldose_epim"/>
    <property type="match status" value="1"/>
</dbReference>
<evidence type="ECO:0000313" key="1">
    <source>
        <dbReference type="EMBL" id="EJN55095.1"/>
    </source>
</evidence>
<dbReference type="GO" id="GO:0030246">
    <property type="term" value="F:carbohydrate binding"/>
    <property type="evidence" value="ECO:0007669"/>
    <property type="project" value="InterPro"/>
</dbReference>
<evidence type="ECO:0000313" key="2">
    <source>
        <dbReference type="Proteomes" id="UP000007271"/>
    </source>
</evidence>
<comment type="caution">
    <text evidence="1">The sequence shown here is derived from an EMBL/GenBank/DDBJ whole genome shotgun (WGS) entry which is preliminary data.</text>
</comment>
<dbReference type="GO" id="GO:0016853">
    <property type="term" value="F:isomerase activity"/>
    <property type="evidence" value="ECO:0007669"/>
    <property type="project" value="InterPro"/>
</dbReference>
<dbReference type="SUPFAM" id="SSF74650">
    <property type="entry name" value="Galactose mutarotase-like"/>
    <property type="match status" value="1"/>
</dbReference>
<dbReference type="InterPro" id="IPR014718">
    <property type="entry name" value="GH-type_carb-bd"/>
</dbReference>
<dbReference type="PANTHER" id="PTHR11122:SF13">
    <property type="entry name" value="GLUCOSE-6-PHOSPHATE 1-EPIMERASE"/>
    <property type="match status" value="1"/>
</dbReference>